<gene>
    <name evidence="1" type="ORF">FGL01_06970</name>
</gene>
<reference evidence="1 2" key="1">
    <citation type="submission" date="2019-07" db="EMBL/GenBank/DDBJ databases">
        <title>Whole genome shotgun sequence of Flavobacterium glycines NBRC 105008.</title>
        <authorList>
            <person name="Hosoyama A."/>
            <person name="Uohara A."/>
            <person name="Ohji S."/>
            <person name="Ichikawa N."/>
        </authorList>
    </citation>
    <scope>NUCLEOTIDE SEQUENCE [LARGE SCALE GENOMIC DNA]</scope>
    <source>
        <strain evidence="1 2">NBRC 105008</strain>
    </source>
</reference>
<evidence type="ECO:0000313" key="2">
    <source>
        <dbReference type="Proteomes" id="UP000321579"/>
    </source>
</evidence>
<proteinExistence type="predicted"/>
<accession>A0A511CI01</accession>
<name>A0A511CI01_9FLAO</name>
<dbReference type="AlphaFoldDB" id="A0A511CI01"/>
<dbReference type="EMBL" id="BJVF01000001">
    <property type="protein sequence ID" value="GEL09958.1"/>
    <property type="molecule type" value="Genomic_DNA"/>
</dbReference>
<organism evidence="1 2">
    <name type="scientific">Flavobacterium glycines</name>
    <dbReference type="NCBI Taxonomy" id="551990"/>
    <lineage>
        <taxon>Bacteria</taxon>
        <taxon>Pseudomonadati</taxon>
        <taxon>Bacteroidota</taxon>
        <taxon>Flavobacteriia</taxon>
        <taxon>Flavobacteriales</taxon>
        <taxon>Flavobacteriaceae</taxon>
        <taxon>Flavobacterium</taxon>
    </lineage>
</organism>
<sequence>MAAAGAASVAAAGAASCANEEKETASIKAKLKNSFLEFELWLPTFFIKYNDYLLKIGKFFMQQIHIKNVPLF</sequence>
<comment type="caution">
    <text evidence="1">The sequence shown here is derived from an EMBL/GenBank/DDBJ whole genome shotgun (WGS) entry which is preliminary data.</text>
</comment>
<protein>
    <submittedName>
        <fullName evidence="1">Uncharacterized protein</fullName>
    </submittedName>
</protein>
<dbReference type="Proteomes" id="UP000321579">
    <property type="component" value="Unassembled WGS sequence"/>
</dbReference>
<evidence type="ECO:0000313" key="1">
    <source>
        <dbReference type="EMBL" id="GEL09958.1"/>
    </source>
</evidence>